<evidence type="ECO:0000256" key="5">
    <source>
        <dbReference type="SAM" id="MobiDB-lite"/>
    </source>
</evidence>
<feature type="region of interest" description="Disordered" evidence="5">
    <location>
        <begin position="1"/>
        <end position="24"/>
    </location>
</feature>
<evidence type="ECO:0000313" key="7">
    <source>
        <dbReference type="EMBL" id="KIM57492.1"/>
    </source>
</evidence>
<gene>
    <name evidence="7" type="ORF">SCLCIDRAFT_1193885</name>
</gene>
<dbReference type="Gene3D" id="3.40.50.170">
    <property type="entry name" value="Formyl transferase, N-terminal domain"/>
    <property type="match status" value="1"/>
</dbReference>
<dbReference type="GO" id="GO:0005737">
    <property type="term" value="C:cytoplasm"/>
    <property type="evidence" value="ECO:0007669"/>
    <property type="project" value="TreeGrafter"/>
</dbReference>
<dbReference type="InParanoid" id="A0A0C2ZYG0"/>
<dbReference type="InterPro" id="IPR002376">
    <property type="entry name" value="Formyl_transf_N"/>
</dbReference>
<dbReference type="InterPro" id="IPR036477">
    <property type="entry name" value="Formyl_transf_N_sf"/>
</dbReference>
<dbReference type="PANTHER" id="PTHR43369">
    <property type="entry name" value="PHOSPHORIBOSYLGLYCINAMIDE FORMYLTRANSFERASE"/>
    <property type="match status" value="1"/>
</dbReference>
<name>A0A0C2ZYG0_9AGAM</name>
<reference evidence="8" key="2">
    <citation type="submission" date="2015-01" db="EMBL/GenBank/DDBJ databases">
        <title>Evolutionary Origins and Diversification of the Mycorrhizal Mutualists.</title>
        <authorList>
            <consortium name="DOE Joint Genome Institute"/>
            <consortium name="Mycorrhizal Genomics Consortium"/>
            <person name="Kohler A."/>
            <person name="Kuo A."/>
            <person name="Nagy L.G."/>
            <person name="Floudas D."/>
            <person name="Copeland A."/>
            <person name="Barry K.W."/>
            <person name="Cichocki N."/>
            <person name="Veneault-Fourrey C."/>
            <person name="LaButti K."/>
            <person name="Lindquist E.A."/>
            <person name="Lipzen A."/>
            <person name="Lundell T."/>
            <person name="Morin E."/>
            <person name="Murat C."/>
            <person name="Riley R."/>
            <person name="Ohm R."/>
            <person name="Sun H."/>
            <person name="Tunlid A."/>
            <person name="Henrissat B."/>
            <person name="Grigoriev I.V."/>
            <person name="Hibbett D.S."/>
            <person name="Martin F."/>
        </authorList>
    </citation>
    <scope>NUCLEOTIDE SEQUENCE [LARGE SCALE GENOMIC DNA]</scope>
    <source>
        <strain evidence="8">Foug A</strain>
    </source>
</reference>
<dbReference type="EC" id="2.1.2.2" evidence="2"/>
<dbReference type="Proteomes" id="UP000053989">
    <property type="component" value="Unassembled WGS sequence"/>
</dbReference>
<dbReference type="SUPFAM" id="SSF53328">
    <property type="entry name" value="Formyltransferase"/>
    <property type="match status" value="1"/>
</dbReference>
<evidence type="ECO:0000259" key="6">
    <source>
        <dbReference type="Pfam" id="PF00551"/>
    </source>
</evidence>
<dbReference type="GO" id="GO:0006189">
    <property type="term" value="P:'de novo' IMP biosynthetic process"/>
    <property type="evidence" value="ECO:0007669"/>
    <property type="project" value="TreeGrafter"/>
</dbReference>
<dbReference type="EMBL" id="KN822100">
    <property type="protein sequence ID" value="KIM57492.1"/>
    <property type="molecule type" value="Genomic_DNA"/>
</dbReference>
<feature type="domain" description="Formyl transferase N-terminal" evidence="6">
    <location>
        <begin position="34"/>
        <end position="205"/>
    </location>
</feature>
<protein>
    <recommendedName>
        <fullName evidence="2">phosphoribosylglycinamide formyltransferase 1</fullName>
        <ecNumber evidence="2">2.1.2.2</ecNumber>
    </recommendedName>
</protein>
<proteinExistence type="predicted"/>
<evidence type="ECO:0000313" key="8">
    <source>
        <dbReference type="Proteomes" id="UP000053989"/>
    </source>
</evidence>
<sequence length="226" mass="25389">METISNGTPFLRSNHRDLERPREINGSIPPRRIVILISSSAAHGLIRATYANLPIPTAYLGLQPFLCQNARNRTRGNYVEIVRIVSGAQPDAIVLAGGCIVLQEEAQKNNVGGEEDFTPLHPIPVINIHLAFPGEFDGANAIQRGYDTFQCGEVDKLSVVVHRIVTVFDRGEPLVVHEVPIERRKPIESYEQRLHQVEWRIIVQVMKRVLDEVKPLPQEVVDKNTK</sequence>
<evidence type="ECO:0000256" key="4">
    <source>
        <dbReference type="ARBA" id="ARBA00022755"/>
    </source>
</evidence>
<keyword evidence="4" id="KW-0658">Purine biosynthesis</keyword>
<feature type="compositionally biased region" description="Basic and acidic residues" evidence="5">
    <location>
        <begin position="14"/>
        <end position="23"/>
    </location>
</feature>
<keyword evidence="3" id="KW-0808">Transferase</keyword>
<accession>A0A0C2ZYG0</accession>
<dbReference type="AlphaFoldDB" id="A0A0C2ZYG0"/>
<dbReference type="GO" id="GO:0004644">
    <property type="term" value="F:phosphoribosylglycinamide formyltransferase activity"/>
    <property type="evidence" value="ECO:0007669"/>
    <property type="project" value="UniProtKB-EC"/>
</dbReference>
<evidence type="ECO:0000256" key="1">
    <source>
        <dbReference type="ARBA" id="ARBA00005054"/>
    </source>
</evidence>
<dbReference type="HOGENOM" id="CLU_038395_0_0_1"/>
<dbReference type="FunCoup" id="A0A0C2ZYG0">
    <property type="interactions" value="302"/>
</dbReference>
<keyword evidence="8" id="KW-1185">Reference proteome</keyword>
<reference evidence="7 8" key="1">
    <citation type="submission" date="2014-04" db="EMBL/GenBank/DDBJ databases">
        <authorList>
            <consortium name="DOE Joint Genome Institute"/>
            <person name="Kuo A."/>
            <person name="Kohler A."/>
            <person name="Nagy L.G."/>
            <person name="Floudas D."/>
            <person name="Copeland A."/>
            <person name="Barry K.W."/>
            <person name="Cichocki N."/>
            <person name="Veneault-Fourrey C."/>
            <person name="LaButti K."/>
            <person name="Lindquist E.A."/>
            <person name="Lipzen A."/>
            <person name="Lundell T."/>
            <person name="Morin E."/>
            <person name="Murat C."/>
            <person name="Sun H."/>
            <person name="Tunlid A."/>
            <person name="Henrissat B."/>
            <person name="Grigoriev I.V."/>
            <person name="Hibbett D.S."/>
            <person name="Martin F."/>
            <person name="Nordberg H.P."/>
            <person name="Cantor M.N."/>
            <person name="Hua S.X."/>
        </authorList>
    </citation>
    <scope>NUCLEOTIDE SEQUENCE [LARGE SCALE GENOMIC DNA]</scope>
    <source>
        <strain evidence="7 8">Foug A</strain>
    </source>
</reference>
<dbReference type="Pfam" id="PF00551">
    <property type="entry name" value="Formyl_trans_N"/>
    <property type="match status" value="1"/>
</dbReference>
<organism evidence="7 8">
    <name type="scientific">Scleroderma citrinum Foug A</name>
    <dbReference type="NCBI Taxonomy" id="1036808"/>
    <lineage>
        <taxon>Eukaryota</taxon>
        <taxon>Fungi</taxon>
        <taxon>Dikarya</taxon>
        <taxon>Basidiomycota</taxon>
        <taxon>Agaricomycotina</taxon>
        <taxon>Agaricomycetes</taxon>
        <taxon>Agaricomycetidae</taxon>
        <taxon>Boletales</taxon>
        <taxon>Sclerodermatineae</taxon>
        <taxon>Sclerodermataceae</taxon>
        <taxon>Scleroderma</taxon>
    </lineage>
</organism>
<dbReference type="PANTHER" id="PTHR43369:SF2">
    <property type="entry name" value="PHOSPHORIBOSYLGLYCINAMIDE FORMYLTRANSFERASE"/>
    <property type="match status" value="1"/>
</dbReference>
<comment type="pathway">
    <text evidence="1">Purine metabolism; IMP biosynthesis via de novo pathway; N(2)-formyl-N(1)-(5-phospho-D-ribosyl)glycinamide from N(1)-(5-phospho-D-ribosyl)glycinamide (10-formyl THF route): step 1/1.</text>
</comment>
<evidence type="ECO:0000256" key="3">
    <source>
        <dbReference type="ARBA" id="ARBA00022679"/>
    </source>
</evidence>
<dbReference type="OrthoDB" id="5575075at2759"/>
<evidence type="ECO:0000256" key="2">
    <source>
        <dbReference type="ARBA" id="ARBA00012254"/>
    </source>
</evidence>
<dbReference type="STRING" id="1036808.A0A0C2ZYG0"/>